<dbReference type="OrthoDB" id="6404983at2759"/>
<reference evidence="2 3" key="1">
    <citation type="journal article" date="2011" name="Science">
        <title>The ecoresponsive genome of Daphnia pulex.</title>
        <authorList>
            <person name="Colbourne J.K."/>
            <person name="Pfrender M.E."/>
            <person name="Gilbert D."/>
            <person name="Thomas W.K."/>
            <person name="Tucker A."/>
            <person name="Oakley T.H."/>
            <person name="Tokishita S."/>
            <person name="Aerts A."/>
            <person name="Arnold G.J."/>
            <person name="Basu M.K."/>
            <person name="Bauer D.J."/>
            <person name="Caceres C.E."/>
            <person name="Carmel L."/>
            <person name="Casola C."/>
            <person name="Choi J.H."/>
            <person name="Detter J.C."/>
            <person name="Dong Q."/>
            <person name="Dusheyko S."/>
            <person name="Eads B.D."/>
            <person name="Frohlich T."/>
            <person name="Geiler-Samerotte K.A."/>
            <person name="Gerlach D."/>
            <person name="Hatcher P."/>
            <person name="Jogdeo S."/>
            <person name="Krijgsveld J."/>
            <person name="Kriventseva E.V."/>
            <person name="Kultz D."/>
            <person name="Laforsch C."/>
            <person name="Lindquist E."/>
            <person name="Lopez J."/>
            <person name="Manak J.R."/>
            <person name="Muller J."/>
            <person name="Pangilinan J."/>
            <person name="Patwardhan R.P."/>
            <person name="Pitluck S."/>
            <person name="Pritham E.J."/>
            <person name="Rechtsteiner A."/>
            <person name="Rho M."/>
            <person name="Rogozin I.B."/>
            <person name="Sakarya O."/>
            <person name="Salamov A."/>
            <person name="Schaack S."/>
            <person name="Shapiro H."/>
            <person name="Shiga Y."/>
            <person name="Skalitzky C."/>
            <person name="Smith Z."/>
            <person name="Souvorov A."/>
            <person name="Sung W."/>
            <person name="Tang Z."/>
            <person name="Tsuchiya D."/>
            <person name="Tu H."/>
            <person name="Vos H."/>
            <person name="Wang M."/>
            <person name="Wolf Y.I."/>
            <person name="Yamagata H."/>
            <person name="Yamada T."/>
            <person name="Ye Y."/>
            <person name="Shaw J.R."/>
            <person name="Andrews J."/>
            <person name="Crease T.J."/>
            <person name="Tang H."/>
            <person name="Lucas S.M."/>
            <person name="Robertson H.M."/>
            <person name="Bork P."/>
            <person name="Koonin E.V."/>
            <person name="Zdobnov E.M."/>
            <person name="Grigoriev I.V."/>
            <person name="Lynch M."/>
            <person name="Boore J.L."/>
        </authorList>
    </citation>
    <scope>NUCLEOTIDE SEQUENCE [LARGE SCALE GENOMIC DNA]</scope>
</reference>
<dbReference type="PhylomeDB" id="E9I1S9"/>
<dbReference type="InParanoid" id="E9I1S9"/>
<evidence type="ECO:0000313" key="2">
    <source>
        <dbReference type="EMBL" id="EFX62049.1"/>
    </source>
</evidence>
<gene>
    <name evidence="2" type="ORF">DAPPUDRAFT_271137</name>
</gene>
<organism evidence="2 3">
    <name type="scientific">Daphnia pulex</name>
    <name type="common">Water flea</name>
    <dbReference type="NCBI Taxonomy" id="6669"/>
    <lineage>
        <taxon>Eukaryota</taxon>
        <taxon>Metazoa</taxon>
        <taxon>Ecdysozoa</taxon>
        <taxon>Arthropoda</taxon>
        <taxon>Crustacea</taxon>
        <taxon>Branchiopoda</taxon>
        <taxon>Diplostraca</taxon>
        <taxon>Cladocera</taxon>
        <taxon>Anomopoda</taxon>
        <taxon>Daphniidae</taxon>
        <taxon>Daphnia</taxon>
    </lineage>
</organism>
<feature type="compositionally biased region" description="Basic and acidic residues" evidence="1">
    <location>
        <begin position="70"/>
        <end position="83"/>
    </location>
</feature>
<dbReference type="KEGG" id="dpx:DAPPUDRAFT_271137"/>
<feature type="non-terminal residue" evidence="2">
    <location>
        <position position="1"/>
    </location>
</feature>
<name>E9I1S9_DAPPU</name>
<protein>
    <submittedName>
        <fullName evidence="2">Uncharacterized protein</fullName>
    </submittedName>
</protein>
<keyword evidence="3" id="KW-1185">Reference proteome</keyword>
<dbReference type="EMBL" id="GL733869">
    <property type="protein sequence ID" value="EFX62049.1"/>
    <property type="molecule type" value="Genomic_DNA"/>
</dbReference>
<accession>E9I1S9</accession>
<proteinExistence type="predicted"/>
<sequence>SYKLAIHKLVLVWYNRLVPPDFTGNLSRKLNLNSAMKALIMSQPELASGARVEDAIKNKAQKKYLNMVHTLERKTHNPKKSDGENPGNQTK</sequence>
<evidence type="ECO:0000256" key="1">
    <source>
        <dbReference type="SAM" id="MobiDB-lite"/>
    </source>
</evidence>
<dbReference type="AlphaFoldDB" id="E9I1S9"/>
<evidence type="ECO:0000313" key="3">
    <source>
        <dbReference type="Proteomes" id="UP000000305"/>
    </source>
</evidence>
<dbReference type="HOGENOM" id="CLU_161576_0_0_1"/>
<dbReference type="Proteomes" id="UP000000305">
    <property type="component" value="Unassembled WGS sequence"/>
</dbReference>
<feature type="region of interest" description="Disordered" evidence="1">
    <location>
        <begin position="69"/>
        <end position="91"/>
    </location>
</feature>